<accession>A0AAD9R840</accession>
<dbReference type="EMBL" id="JAIFRP010004522">
    <property type="protein sequence ID" value="KAK2574927.1"/>
    <property type="molecule type" value="Genomic_DNA"/>
</dbReference>
<keyword evidence="12" id="KW-1185">Reference proteome</keyword>
<comment type="caution">
    <text evidence="11">The sequence shown here is derived from an EMBL/GenBank/DDBJ whole genome shotgun (WGS) entry which is preliminary data.</text>
</comment>
<evidence type="ECO:0000256" key="3">
    <source>
        <dbReference type="ARBA" id="ARBA00022606"/>
    </source>
</evidence>
<organism evidence="11 12">
    <name type="scientific">Odynerus spinipes</name>
    <dbReference type="NCBI Taxonomy" id="1348599"/>
    <lineage>
        <taxon>Eukaryota</taxon>
        <taxon>Metazoa</taxon>
        <taxon>Ecdysozoa</taxon>
        <taxon>Arthropoda</taxon>
        <taxon>Hexapoda</taxon>
        <taxon>Insecta</taxon>
        <taxon>Pterygota</taxon>
        <taxon>Neoptera</taxon>
        <taxon>Endopterygota</taxon>
        <taxon>Hymenoptera</taxon>
        <taxon>Apocrita</taxon>
        <taxon>Aculeata</taxon>
        <taxon>Vespoidea</taxon>
        <taxon>Vespidae</taxon>
        <taxon>Eumeninae</taxon>
        <taxon>Odynerus</taxon>
    </lineage>
</organism>
<dbReference type="PANTHER" id="PTHR21137">
    <property type="entry name" value="ODORANT RECEPTOR"/>
    <property type="match status" value="1"/>
</dbReference>
<dbReference type="Proteomes" id="UP001258017">
    <property type="component" value="Unassembled WGS sequence"/>
</dbReference>
<dbReference type="PANTHER" id="PTHR21137:SF35">
    <property type="entry name" value="ODORANT RECEPTOR 19A-RELATED"/>
    <property type="match status" value="1"/>
</dbReference>
<keyword evidence="8" id="KW-0675">Receptor</keyword>
<evidence type="ECO:0000256" key="7">
    <source>
        <dbReference type="ARBA" id="ARBA00023136"/>
    </source>
</evidence>
<dbReference type="Pfam" id="PF02949">
    <property type="entry name" value="7tm_6"/>
    <property type="match status" value="2"/>
</dbReference>
<sequence>MSLATGTYYADGIMTNIQIAIHNSSVGYQLPYKTRAVIDMTDLRFVVPLCLYEAMFVVTISFGYVGFDCLFTNLTMHLTSQFAILTYNVKNALNDPKGCRKGMKKLVVQHRRLIRLAEQLEDNFNIIILQQLLGTTVHLCITGYHTMVGSTKAEVMKVIAFSSYAVISMSMATGLYFVMNMLPNVQIVLAQNSSMDYRLPYKTRAIIGMEDTRIYACLCIYQLLVGPSITFGYVGFDCLFTNLALHITAQFGILSCKVKEILADPQGFQRGIWKLVFRHYQLISLAERLENDFNIVILQQLLGTTFHLCISGYHALTGSINGQGIKLLTFFLYGFCVISTLFFYCYIGECLIQESTKLGNAFYHYEWYDVSPVEMKQVYICMLRTKKPQQLTSGKFCVLSLATFTDILKASMGYLSGVKKLVLRHRRLIRLAEALEDNFNIVILQQLLGTTVHLCISGYHALVGTTTGQSITLITFMSYGFCVVSTLFVYCYIGECLIQESTNFGNALYEYEWYNISPVDSKMIHICMMRTKKPSHLTSDT</sequence>
<reference evidence="11" key="2">
    <citation type="journal article" date="2023" name="Commun. Biol.">
        <title>Intrasexual cuticular hydrocarbon dimorphism in a wasp sheds light on hydrocarbon biosynthesis genes in Hymenoptera.</title>
        <authorList>
            <person name="Moris V.C."/>
            <person name="Podsiadlowski L."/>
            <person name="Martin S."/>
            <person name="Oeyen J.P."/>
            <person name="Donath A."/>
            <person name="Petersen M."/>
            <person name="Wilbrandt J."/>
            <person name="Misof B."/>
            <person name="Liedtke D."/>
            <person name="Thamm M."/>
            <person name="Scheiner R."/>
            <person name="Schmitt T."/>
            <person name="Niehuis O."/>
        </authorList>
    </citation>
    <scope>NUCLEOTIDE SEQUENCE</scope>
    <source>
        <strain evidence="11">GBR_01_08_01A</strain>
    </source>
</reference>
<dbReference type="AlphaFoldDB" id="A0AAD9R840"/>
<feature type="transmembrane region" description="Helical" evidence="10">
    <location>
        <begin position="158"/>
        <end position="178"/>
    </location>
</feature>
<keyword evidence="6 10" id="KW-1133">Transmembrane helix</keyword>
<feature type="transmembrane region" description="Helical" evidence="10">
    <location>
        <begin position="45"/>
        <end position="67"/>
    </location>
</feature>
<dbReference type="InterPro" id="IPR004117">
    <property type="entry name" value="7tm6_olfct_rcpt"/>
</dbReference>
<evidence type="ECO:0000256" key="2">
    <source>
        <dbReference type="ARBA" id="ARBA00022475"/>
    </source>
</evidence>
<dbReference type="GO" id="GO:0004984">
    <property type="term" value="F:olfactory receptor activity"/>
    <property type="evidence" value="ECO:0007669"/>
    <property type="project" value="InterPro"/>
</dbReference>
<evidence type="ECO:0000256" key="10">
    <source>
        <dbReference type="SAM" id="Phobius"/>
    </source>
</evidence>
<evidence type="ECO:0000256" key="5">
    <source>
        <dbReference type="ARBA" id="ARBA00022725"/>
    </source>
</evidence>
<evidence type="ECO:0000313" key="12">
    <source>
        <dbReference type="Proteomes" id="UP001258017"/>
    </source>
</evidence>
<evidence type="ECO:0000256" key="4">
    <source>
        <dbReference type="ARBA" id="ARBA00022692"/>
    </source>
</evidence>
<feature type="transmembrane region" description="Helical" evidence="10">
    <location>
        <begin position="214"/>
        <end position="236"/>
    </location>
</feature>
<feature type="transmembrane region" description="Helical" evidence="10">
    <location>
        <begin position="471"/>
        <end position="493"/>
    </location>
</feature>
<feature type="transmembrane region" description="Helical" evidence="10">
    <location>
        <begin position="327"/>
        <end position="347"/>
    </location>
</feature>
<evidence type="ECO:0000313" key="11">
    <source>
        <dbReference type="EMBL" id="KAK2574927.1"/>
    </source>
</evidence>
<keyword evidence="2" id="KW-1003">Cell membrane</keyword>
<keyword evidence="9" id="KW-0807">Transducer</keyword>
<evidence type="ECO:0008006" key="13">
    <source>
        <dbReference type="Google" id="ProtNLM"/>
    </source>
</evidence>
<reference evidence="11" key="1">
    <citation type="submission" date="2021-08" db="EMBL/GenBank/DDBJ databases">
        <authorList>
            <person name="Misof B."/>
            <person name="Oliver O."/>
            <person name="Podsiadlowski L."/>
            <person name="Donath A."/>
            <person name="Peters R."/>
            <person name="Mayer C."/>
            <person name="Rust J."/>
            <person name="Gunkel S."/>
            <person name="Lesny P."/>
            <person name="Martin S."/>
            <person name="Oeyen J.P."/>
            <person name="Petersen M."/>
            <person name="Panagiotis P."/>
            <person name="Wilbrandt J."/>
            <person name="Tanja T."/>
        </authorList>
    </citation>
    <scope>NUCLEOTIDE SEQUENCE</scope>
    <source>
        <strain evidence="11">GBR_01_08_01A</strain>
        <tissue evidence="11">Thorax + abdomen</tissue>
    </source>
</reference>
<keyword evidence="7 10" id="KW-0472">Membrane</keyword>
<proteinExistence type="predicted"/>
<name>A0AAD9R840_9HYME</name>
<keyword evidence="4 10" id="KW-0812">Transmembrane</keyword>
<dbReference type="GO" id="GO:0005549">
    <property type="term" value="F:odorant binding"/>
    <property type="evidence" value="ECO:0007669"/>
    <property type="project" value="InterPro"/>
</dbReference>
<feature type="transmembrane region" description="Helical" evidence="10">
    <location>
        <begin position="439"/>
        <end position="459"/>
    </location>
</feature>
<comment type="subcellular location">
    <subcellularLocation>
        <location evidence="1">Cell membrane</location>
        <topology evidence="1">Multi-pass membrane protein</topology>
    </subcellularLocation>
</comment>
<protein>
    <recommendedName>
        <fullName evidence="13">Odorant receptor</fullName>
    </recommendedName>
</protein>
<evidence type="ECO:0000256" key="1">
    <source>
        <dbReference type="ARBA" id="ARBA00004651"/>
    </source>
</evidence>
<dbReference type="GO" id="GO:0005886">
    <property type="term" value="C:plasma membrane"/>
    <property type="evidence" value="ECO:0007669"/>
    <property type="project" value="TreeGrafter"/>
</dbReference>
<keyword evidence="5" id="KW-0552">Olfaction</keyword>
<evidence type="ECO:0000256" key="9">
    <source>
        <dbReference type="ARBA" id="ARBA00023224"/>
    </source>
</evidence>
<dbReference type="GO" id="GO:0007165">
    <property type="term" value="P:signal transduction"/>
    <property type="evidence" value="ECO:0007669"/>
    <property type="project" value="UniProtKB-KW"/>
</dbReference>
<evidence type="ECO:0000256" key="8">
    <source>
        <dbReference type="ARBA" id="ARBA00023170"/>
    </source>
</evidence>
<gene>
    <name evidence="11" type="ORF">KPH14_002617</name>
</gene>
<evidence type="ECO:0000256" key="6">
    <source>
        <dbReference type="ARBA" id="ARBA00022989"/>
    </source>
</evidence>
<keyword evidence="3" id="KW-0716">Sensory transduction</keyword>